<comment type="caution">
    <text evidence="2">The sequence shown here is derived from an EMBL/GenBank/DDBJ whole genome shotgun (WGS) entry which is preliminary data.</text>
</comment>
<dbReference type="EMBL" id="WOFH01000014">
    <property type="protein sequence ID" value="MUN41508.1"/>
    <property type="molecule type" value="Genomic_DNA"/>
</dbReference>
<feature type="compositionally biased region" description="Pro residues" evidence="1">
    <location>
        <begin position="43"/>
        <end position="54"/>
    </location>
</feature>
<evidence type="ECO:0000256" key="1">
    <source>
        <dbReference type="SAM" id="MobiDB-lite"/>
    </source>
</evidence>
<sequence length="77" mass="8028">MLEHAAPAAAIAVTFLLAACDSGQDTVDPFDGLTVPYYLQSPEQPPSPTPPGEPPAEADWDADSTLIPPGKPDLADR</sequence>
<keyword evidence="3" id="KW-1185">Reference proteome</keyword>
<dbReference type="AlphaFoldDB" id="A0A7K1LAR4"/>
<protein>
    <submittedName>
        <fullName evidence="2">Uncharacterized protein</fullName>
    </submittedName>
</protein>
<accession>A0A7K1LAR4</accession>
<proteinExistence type="predicted"/>
<reference evidence="2 3" key="1">
    <citation type="submission" date="2019-11" db="EMBL/GenBank/DDBJ databases">
        <authorList>
            <person name="Cao P."/>
        </authorList>
    </citation>
    <scope>NUCLEOTIDE SEQUENCE [LARGE SCALE GENOMIC DNA]</scope>
    <source>
        <strain evidence="2 3">NEAU-AAG5</strain>
    </source>
</reference>
<evidence type="ECO:0000313" key="2">
    <source>
        <dbReference type="EMBL" id="MUN41508.1"/>
    </source>
</evidence>
<dbReference type="Proteomes" id="UP000432015">
    <property type="component" value="Unassembled WGS sequence"/>
</dbReference>
<dbReference type="RefSeq" id="WP_156220677.1">
    <property type="nucleotide sequence ID" value="NZ_WOFH01000014.1"/>
</dbReference>
<name>A0A7K1LAR4_9ACTN</name>
<gene>
    <name evidence="2" type="ORF">GNZ18_33680</name>
</gene>
<organism evidence="2 3">
    <name type="scientific">Actinomadura litoris</name>
    <dbReference type="NCBI Taxonomy" id="2678616"/>
    <lineage>
        <taxon>Bacteria</taxon>
        <taxon>Bacillati</taxon>
        <taxon>Actinomycetota</taxon>
        <taxon>Actinomycetes</taxon>
        <taxon>Streptosporangiales</taxon>
        <taxon>Thermomonosporaceae</taxon>
        <taxon>Actinomadura</taxon>
    </lineage>
</organism>
<feature type="region of interest" description="Disordered" evidence="1">
    <location>
        <begin position="34"/>
        <end position="77"/>
    </location>
</feature>
<evidence type="ECO:0000313" key="3">
    <source>
        <dbReference type="Proteomes" id="UP000432015"/>
    </source>
</evidence>